<evidence type="ECO:0000313" key="2">
    <source>
        <dbReference type="EMBL" id="KAJ6995289.1"/>
    </source>
</evidence>
<proteinExistence type="predicted"/>
<keyword evidence="1" id="KW-0812">Transmembrane</keyword>
<feature type="transmembrane region" description="Helical" evidence="1">
    <location>
        <begin position="38"/>
        <end position="56"/>
    </location>
</feature>
<evidence type="ECO:0008006" key="4">
    <source>
        <dbReference type="Google" id="ProtNLM"/>
    </source>
</evidence>
<dbReference type="Proteomes" id="UP001164929">
    <property type="component" value="Chromosome 6"/>
</dbReference>
<organism evidence="2 3">
    <name type="scientific">Populus alba x Populus x berolinensis</name>
    <dbReference type="NCBI Taxonomy" id="444605"/>
    <lineage>
        <taxon>Eukaryota</taxon>
        <taxon>Viridiplantae</taxon>
        <taxon>Streptophyta</taxon>
        <taxon>Embryophyta</taxon>
        <taxon>Tracheophyta</taxon>
        <taxon>Spermatophyta</taxon>
        <taxon>Magnoliopsida</taxon>
        <taxon>eudicotyledons</taxon>
        <taxon>Gunneridae</taxon>
        <taxon>Pentapetalae</taxon>
        <taxon>rosids</taxon>
        <taxon>fabids</taxon>
        <taxon>Malpighiales</taxon>
        <taxon>Salicaceae</taxon>
        <taxon>Saliceae</taxon>
        <taxon>Populus</taxon>
    </lineage>
</organism>
<keyword evidence="3" id="KW-1185">Reference proteome</keyword>
<dbReference type="AlphaFoldDB" id="A0AAD6QRT6"/>
<keyword evidence="1" id="KW-1133">Transmembrane helix</keyword>
<dbReference type="EMBL" id="JAQIZT010000006">
    <property type="protein sequence ID" value="KAJ6995289.1"/>
    <property type="molecule type" value="Genomic_DNA"/>
</dbReference>
<keyword evidence="1" id="KW-0472">Membrane</keyword>
<accession>A0AAD6QRT6</accession>
<feature type="transmembrane region" description="Helical" evidence="1">
    <location>
        <begin position="12"/>
        <end position="32"/>
    </location>
</feature>
<protein>
    <recommendedName>
        <fullName evidence="4">Transmembrane protein</fullName>
    </recommendedName>
</protein>
<evidence type="ECO:0000313" key="3">
    <source>
        <dbReference type="Proteomes" id="UP001164929"/>
    </source>
</evidence>
<evidence type="ECO:0000256" key="1">
    <source>
        <dbReference type="SAM" id="Phobius"/>
    </source>
</evidence>
<feature type="transmembrane region" description="Helical" evidence="1">
    <location>
        <begin position="63"/>
        <end position="83"/>
    </location>
</feature>
<comment type="caution">
    <text evidence="2">The sequence shown here is derived from an EMBL/GenBank/DDBJ whole genome shotgun (WGS) entry which is preliminary data.</text>
</comment>
<sequence length="128" mass="14366">MKSLPMQEAKSKTVACFGSLGFSSLLCFFLSFTFLGRLFSLCIFLSVFVLLGSFLFSRFCFCLFLLLLLLVLLLLVFLGLFAFRSLPCCVCSHHSLFPFHLCSTSSLLVSCATVAEKLRRWTVVECCN</sequence>
<name>A0AAD6QRT6_9ROSI</name>
<reference evidence="2" key="1">
    <citation type="journal article" date="2023" name="Mol. Ecol. Resour.">
        <title>Chromosome-level genome assembly of a triploid poplar Populus alba 'Berolinensis'.</title>
        <authorList>
            <person name="Chen S."/>
            <person name="Yu Y."/>
            <person name="Wang X."/>
            <person name="Wang S."/>
            <person name="Zhang T."/>
            <person name="Zhou Y."/>
            <person name="He R."/>
            <person name="Meng N."/>
            <person name="Wang Y."/>
            <person name="Liu W."/>
            <person name="Liu Z."/>
            <person name="Liu J."/>
            <person name="Guo Q."/>
            <person name="Huang H."/>
            <person name="Sederoff R.R."/>
            <person name="Wang G."/>
            <person name="Qu G."/>
            <person name="Chen S."/>
        </authorList>
    </citation>
    <scope>NUCLEOTIDE SEQUENCE</scope>
    <source>
        <strain evidence="2">SC-2020</strain>
    </source>
</reference>
<gene>
    <name evidence="2" type="ORF">NC653_017922</name>
</gene>